<reference evidence="1" key="1">
    <citation type="submission" date="2014-09" db="EMBL/GenBank/DDBJ databases">
        <authorList>
            <person name="Magalhaes I.L.F."/>
            <person name="Oliveira U."/>
            <person name="Santos F.R."/>
            <person name="Vidigal T.H.D.A."/>
            <person name="Brescovit A.D."/>
            <person name="Santos A.J."/>
        </authorList>
    </citation>
    <scope>NUCLEOTIDE SEQUENCE</scope>
    <source>
        <tissue evidence="1">Shoot tissue taken approximately 20 cm above the soil surface</tissue>
    </source>
</reference>
<accession>A0A0A8XNV7</accession>
<evidence type="ECO:0000313" key="1">
    <source>
        <dbReference type="EMBL" id="JAD15324.1"/>
    </source>
</evidence>
<organism evidence="1">
    <name type="scientific">Arundo donax</name>
    <name type="common">Giant reed</name>
    <name type="synonym">Donax arundinaceus</name>
    <dbReference type="NCBI Taxonomy" id="35708"/>
    <lineage>
        <taxon>Eukaryota</taxon>
        <taxon>Viridiplantae</taxon>
        <taxon>Streptophyta</taxon>
        <taxon>Embryophyta</taxon>
        <taxon>Tracheophyta</taxon>
        <taxon>Spermatophyta</taxon>
        <taxon>Magnoliopsida</taxon>
        <taxon>Liliopsida</taxon>
        <taxon>Poales</taxon>
        <taxon>Poaceae</taxon>
        <taxon>PACMAD clade</taxon>
        <taxon>Arundinoideae</taxon>
        <taxon>Arundineae</taxon>
        <taxon>Arundo</taxon>
    </lineage>
</organism>
<protein>
    <submittedName>
        <fullName evidence="1">Uncharacterized protein</fullName>
    </submittedName>
</protein>
<proteinExistence type="predicted"/>
<sequence length="38" mass="4283">MLQHAEALPHRPRLPSAADAMAEFGYDFTPLVNRMVND</sequence>
<name>A0A0A8XNV7_ARUDO</name>
<reference evidence="1" key="2">
    <citation type="journal article" date="2015" name="Data Brief">
        <title>Shoot transcriptome of the giant reed, Arundo donax.</title>
        <authorList>
            <person name="Barrero R.A."/>
            <person name="Guerrero F.D."/>
            <person name="Moolhuijzen P."/>
            <person name="Goolsby J.A."/>
            <person name="Tidwell J."/>
            <person name="Bellgard S.E."/>
            <person name="Bellgard M.I."/>
        </authorList>
    </citation>
    <scope>NUCLEOTIDE SEQUENCE</scope>
    <source>
        <tissue evidence="1">Shoot tissue taken approximately 20 cm above the soil surface</tissue>
    </source>
</reference>
<dbReference type="EMBL" id="GBRH01282571">
    <property type="protein sequence ID" value="JAD15324.1"/>
    <property type="molecule type" value="Transcribed_RNA"/>
</dbReference>
<dbReference type="AlphaFoldDB" id="A0A0A8XNV7"/>